<feature type="compositionally biased region" description="Pro residues" evidence="1">
    <location>
        <begin position="79"/>
        <end position="93"/>
    </location>
</feature>
<dbReference type="RefSeq" id="WP_284055806.1">
    <property type="nucleotide sequence ID" value="NZ_JAMSLR010000001.1"/>
</dbReference>
<organism evidence="2 3">
    <name type="scientific">Thermalbibacter longus</name>
    <dbReference type="NCBI Taxonomy" id="2951981"/>
    <lineage>
        <taxon>Bacteria</taxon>
        <taxon>Pseudomonadati</taxon>
        <taxon>Thermomicrobiota</taxon>
        <taxon>Thermomicrobia</taxon>
        <taxon>Thermomicrobiales</taxon>
        <taxon>Thermomicrobiaceae</taxon>
        <taxon>Thermalbibacter</taxon>
    </lineage>
</organism>
<proteinExistence type="predicted"/>
<evidence type="ECO:0000313" key="2">
    <source>
        <dbReference type="EMBL" id="MCM8748026.1"/>
    </source>
</evidence>
<name>A0AA41WEM7_9BACT</name>
<sequence>MSRFVHRRSVLASEHANSTRRRAGPPRGTALWLLVVLTLLLVACGRGSPEPAPSPSPDTGTPTRVAEARPSPVSAGTPAPTPALTPTPMPAGPPDEAVLALNELLDEEGRLPLETALEIFAAHVGPLPGVTPRPLPGDNAGRVAEAAIVVVAAQRESLPPEVAAAVEDALFGRVDEWVEIPPSGQGTAQPGARATLVDRFVPGARAAGPLDELRQVIEEVRGRIEARAGVRLTVPVRLGVVRRMSTRDIQAYATPVESGGRMTACRIVFRADVADEPTTREYVAAHELWHCFQFQHTLRSHGAWVEEGQAEWVASVIASDPSPAASFWDTWLATPPESLWRRSYDAIGLYAAAEAAGHDPFPVMLRMFDLGNRDAVSALFGGMAFEEALRLVAQTLVRAPAYGLEWESTGLGITYTRATELVGVSPPGQRIEVDAGPFGSLPLELTIGESGEHEAVRIRVYDAVTAGAVEFEDGTVFDLRGAESLLFCLPGSVCTCEDGSPPGGQELPPLPASRAVLTVASPVGGTIGFEVEYAAIKDLCNRLVGVWMASARDILAANTAPYGGLPADYPCEGTVTLTFAEDGTFRHSSELHCTFGESSGSGVVYSEGRYEVRGDSVAFLDVQTTGSLTVDGIDLGAMVQYLTPRGEARYQIEGDRLTIGFTMPDGAAVENHFTRSR</sequence>
<dbReference type="Proteomes" id="UP001165306">
    <property type="component" value="Unassembled WGS sequence"/>
</dbReference>
<accession>A0AA41WEM7</accession>
<evidence type="ECO:0000256" key="1">
    <source>
        <dbReference type="SAM" id="MobiDB-lite"/>
    </source>
</evidence>
<evidence type="ECO:0000313" key="3">
    <source>
        <dbReference type="Proteomes" id="UP001165306"/>
    </source>
</evidence>
<feature type="region of interest" description="Disordered" evidence="1">
    <location>
        <begin position="47"/>
        <end position="95"/>
    </location>
</feature>
<protein>
    <submittedName>
        <fullName evidence="2">Uncharacterized protein</fullName>
    </submittedName>
</protein>
<gene>
    <name evidence="2" type="ORF">NET02_02580</name>
</gene>
<feature type="region of interest" description="Disordered" evidence="1">
    <location>
        <begin position="1"/>
        <end position="25"/>
    </location>
</feature>
<reference evidence="2" key="1">
    <citation type="submission" date="2022-06" db="EMBL/GenBank/DDBJ databases">
        <title>CFH 74404 Thermomicrobiaceae sp.</title>
        <authorList>
            <person name="Ming H."/>
            <person name="Li W.-J."/>
            <person name="Zhao Z."/>
        </authorList>
    </citation>
    <scope>NUCLEOTIDE SEQUENCE</scope>
    <source>
        <strain evidence="2">CFH 74404</strain>
    </source>
</reference>
<keyword evidence="3" id="KW-1185">Reference proteome</keyword>
<dbReference type="AlphaFoldDB" id="A0AA41WEM7"/>
<dbReference type="EMBL" id="JAMSLR010000001">
    <property type="protein sequence ID" value="MCM8748026.1"/>
    <property type="molecule type" value="Genomic_DNA"/>
</dbReference>
<comment type="caution">
    <text evidence="2">The sequence shown here is derived from an EMBL/GenBank/DDBJ whole genome shotgun (WGS) entry which is preliminary data.</text>
</comment>